<evidence type="ECO:0000256" key="8">
    <source>
        <dbReference type="SAM" id="SignalP"/>
    </source>
</evidence>
<evidence type="ECO:0000256" key="3">
    <source>
        <dbReference type="ARBA" id="ARBA00022452"/>
    </source>
</evidence>
<dbReference type="InterPro" id="IPR023997">
    <property type="entry name" value="TonB-dep_OMP_SusC/RagA_CS"/>
</dbReference>
<keyword evidence="3 7" id="KW-1134">Transmembrane beta strand</keyword>
<keyword evidence="11" id="KW-1185">Reference proteome</keyword>
<dbReference type="InterPro" id="IPR036942">
    <property type="entry name" value="Beta-barrel_TonB_sf"/>
</dbReference>
<evidence type="ECO:0000256" key="7">
    <source>
        <dbReference type="PROSITE-ProRule" id="PRU01360"/>
    </source>
</evidence>
<protein>
    <submittedName>
        <fullName evidence="10">SusC/RagA family TonB-linked outer membrane protein</fullName>
    </submittedName>
</protein>
<comment type="subcellular location">
    <subcellularLocation>
        <location evidence="1 7">Cell outer membrane</location>
        <topology evidence="1 7">Multi-pass membrane protein</topology>
    </subcellularLocation>
</comment>
<evidence type="ECO:0000256" key="5">
    <source>
        <dbReference type="ARBA" id="ARBA00023136"/>
    </source>
</evidence>
<keyword evidence="4 7" id="KW-0812">Transmembrane</keyword>
<dbReference type="Proteomes" id="UP001597641">
    <property type="component" value="Unassembled WGS sequence"/>
</dbReference>
<dbReference type="Gene3D" id="2.170.130.10">
    <property type="entry name" value="TonB-dependent receptor, plug domain"/>
    <property type="match status" value="1"/>
</dbReference>
<feature type="signal peptide" evidence="8">
    <location>
        <begin position="1"/>
        <end position="27"/>
    </location>
</feature>
<dbReference type="Gene3D" id="2.60.40.1120">
    <property type="entry name" value="Carboxypeptidase-like, regulatory domain"/>
    <property type="match status" value="1"/>
</dbReference>
<dbReference type="PROSITE" id="PS52016">
    <property type="entry name" value="TONB_DEPENDENT_REC_3"/>
    <property type="match status" value="1"/>
</dbReference>
<accession>A0ABW6C0F3</accession>
<keyword evidence="5 7" id="KW-0472">Membrane</keyword>
<dbReference type="InterPro" id="IPR039426">
    <property type="entry name" value="TonB-dep_rcpt-like"/>
</dbReference>
<feature type="chain" id="PRO_5046048133" evidence="8">
    <location>
        <begin position="28"/>
        <end position="1055"/>
    </location>
</feature>
<organism evidence="10 11">
    <name type="scientific">Pontibacter toksunensis</name>
    <dbReference type="NCBI Taxonomy" id="1332631"/>
    <lineage>
        <taxon>Bacteria</taxon>
        <taxon>Pseudomonadati</taxon>
        <taxon>Bacteroidota</taxon>
        <taxon>Cytophagia</taxon>
        <taxon>Cytophagales</taxon>
        <taxon>Hymenobacteraceae</taxon>
        <taxon>Pontibacter</taxon>
    </lineage>
</organism>
<keyword evidence="6 7" id="KW-0998">Cell outer membrane</keyword>
<evidence type="ECO:0000256" key="4">
    <source>
        <dbReference type="ARBA" id="ARBA00022692"/>
    </source>
</evidence>
<evidence type="ECO:0000256" key="1">
    <source>
        <dbReference type="ARBA" id="ARBA00004571"/>
    </source>
</evidence>
<dbReference type="Pfam" id="PF07715">
    <property type="entry name" value="Plug"/>
    <property type="match status" value="1"/>
</dbReference>
<reference evidence="11" key="1">
    <citation type="journal article" date="2019" name="Int. J. Syst. Evol. Microbiol.">
        <title>The Global Catalogue of Microorganisms (GCM) 10K type strain sequencing project: providing services to taxonomists for standard genome sequencing and annotation.</title>
        <authorList>
            <consortium name="The Broad Institute Genomics Platform"/>
            <consortium name="The Broad Institute Genome Sequencing Center for Infectious Disease"/>
            <person name="Wu L."/>
            <person name="Ma J."/>
        </authorList>
    </citation>
    <scope>NUCLEOTIDE SEQUENCE [LARGE SCALE GENOMIC DNA]</scope>
    <source>
        <strain evidence="11">KCTC 23984</strain>
    </source>
</reference>
<evidence type="ECO:0000256" key="6">
    <source>
        <dbReference type="ARBA" id="ARBA00023237"/>
    </source>
</evidence>
<keyword evidence="2 7" id="KW-0813">Transport</keyword>
<dbReference type="Gene3D" id="2.40.170.20">
    <property type="entry name" value="TonB-dependent receptor, beta-barrel domain"/>
    <property type="match status" value="1"/>
</dbReference>
<dbReference type="InterPro" id="IPR008969">
    <property type="entry name" value="CarboxyPept-like_regulatory"/>
</dbReference>
<feature type="domain" description="TonB-dependent receptor plug" evidence="9">
    <location>
        <begin position="160"/>
        <end position="265"/>
    </location>
</feature>
<comment type="caution">
    <text evidence="10">The sequence shown here is derived from an EMBL/GenBank/DDBJ whole genome shotgun (WGS) entry which is preliminary data.</text>
</comment>
<evidence type="ECO:0000259" key="9">
    <source>
        <dbReference type="Pfam" id="PF07715"/>
    </source>
</evidence>
<dbReference type="InterPro" id="IPR023996">
    <property type="entry name" value="TonB-dep_OMP_SusC/RagA"/>
</dbReference>
<dbReference type="InterPro" id="IPR012910">
    <property type="entry name" value="Plug_dom"/>
</dbReference>
<gene>
    <name evidence="10" type="ORF">ACFS7Z_24645</name>
</gene>
<evidence type="ECO:0000313" key="10">
    <source>
        <dbReference type="EMBL" id="MFD3003569.1"/>
    </source>
</evidence>
<name>A0ABW6C0F3_9BACT</name>
<keyword evidence="8" id="KW-0732">Signal</keyword>
<dbReference type="NCBIfam" id="TIGR04057">
    <property type="entry name" value="SusC_RagA_signa"/>
    <property type="match status" value="1"/>
</dbReference>
<dbReference type="NCBIfam" id="TIGR04056">
    <property type="entry name" value="OMP_RagA_SusC"/>
    <property type="match status" value="1"/>
</dbReference>
<dbReference type="SUPFAM" id="SSF56935">
    <property type="entry name" value="Porins"/>
    <property type="match status" value="1"/>
</dbReference>
<dbReference type="SUPFAM" id="SSF49464">
    <property type="entry name" value="Carboxypeptidase regulatory domain-like"/>
    <property type="match status" value="1"/>
</dbReference>
<dbReference type="RefSeq" id="WP_377491224.1">
    <property type="nucleotide sequence ID" value="NZ_JBHUOX010000033.1"/>
</dbReference>
<dbReference type="Pfam" id="PF13715">
    <property type="entry name" value="CarbopepD_reg_2"/>
    <property type="match status" value="1"/>
</dbReference>
<evidence type="ECO:0000313" key="11">
    <source>
        <dbReference type="Proteomes" id="UP001597641"/>
    </source>
</evidence>
<sequence>MKKNLYCARYFLWVWPLFGLGIPAAHAEAKPPVAPRHTSANQKQVSPVLFASGADFKDNGLKKNRQADVTVRGKVTGEDGEGLPGVTVQVKGTSRGTSTDMDGSFTIAVPDNNAVLLFSYIGYSNQEVAVNNQSTINVSLKPDAKALEEVVVTGYGTQRKADVVVAVASVEGEAVAERGTVSPIQAVQGQVAGVDIAASSGRAGAGYNVQIRGQNSLAGGQPLYVVDGVIVPDINFLNPQDIAKLDVLKDAASTAIYGSRGSNGVVIVTTKQGTGVKGGATISYDGYYGVRQVARMPDFFSGAEWWEYRLNSYITPELIAGRDNYDQTIDRLVGLENNPTLTRRVENGEYTDWRDLVLQTGTQMNHWLSVSGTSSNNMQYVIGAGYQNEEGNLINESFDRYNFKASIDHKLTEKWAAGASLNFALSETERGSDLAVTNAFRMAPLVSPYDAEGNLAFRPGQIPGENGTVTSFTSSVNPLLDNANSENNTRRVFGVGNLYLQYSPVDWIDLRSTFSPSVNFQRQGRYWGSQTESRGGRLPAGQMDRDENFSYILDNLITARKTIKDHNFTFTGLHSIQQSRSEGNGIRVNDLPFNSSYYNLGSSTNREVADSYFEQWSLTSFMARVNYSFKDKYLVTVANRWDGASRLSEGHKWSSFPSIALGWRVSEENFMRNIPFIYDLKARISAGVAGNNSNIDPYGTQAILSDPYFYDFGGALALGYAPNRLANRTLTWERAREYNFGIDYALFQGRVSGSIDVYDKLSEGVIMERDLPLETGWENIVDNVGSVSNKGVELSLRTVNVATGDFTWTTTFNFARNKNAIEELLDKREDLPGNAWFIGEPINVNYTYIFDGIWQENQRDEALLYKQSPGQARVRDLNNDGVISAGEDRAIIGQRDPKWTGGFSTQFTYKAFDFSTSLFTRQGMQVNSPFHREFILSSRGRSQLDFNYYMPENKVTQARASNEFPQPSNTGPYWSAVGNYRDASFVKVQNIVLGYTLPASLLGRANMKSLRVYANVLNPFVWTDYDGFDPEYASQSLANTGVSSITYQLGVNLKF</sequence>
<proteinExistence type="inferred from homology"/>
<comment type="similarity">
    <text evidence="7">Belongs to the TonB-dependent receptor family.</text>
</comment>
<dbReference type="InterPro" id="IPR037066">
    <property type="entry name" value="Plug_dom_sf"/>
</dbReference>
<dbReference type="EMBL" id="JBHUOX010000033">
    <property type="protein sequence ID" value="MFD3003569.1"/>
    <property type="molecule type" value="Genomic_DNA"/>
</dbReference>
<evidence type="ECO:0000256" key="2">
    <source>
        <dbReference type="ARBA" id="ARBA00022448"/>
    </source>
</evidence>